<evidence type="ECO:0000313" key="2">
    <source>
        <dbReference type="Proteomes" id="UP001162501"/>
    </source>
</evidence>
<sequence length="125" mass="13920">MSAANDKRREHSVTWIEPCLKSAVSGSFNYRSQNITSRKPVSVEFPVTGNYESKLVQEAASDSQASVTHSARSRRRSGMTPHTLRLTVQVYCSRENPRALQICGLGTASQTRLCQFSQRDLNTAK</sequence>
<protein>
    <submittedName>
        <fullName evidence="1">Uncharacterized protein</fullName>
    </submittedName>
</protein>
<reference evidence="1" key="1">
    <citation type="submission" date="2023-05" db="EMBL/GenBank/DDBJ databases">
        <authorList>
            <consortium name="ELIXIR-Norway"/>
        </authorList>
    </citation>
    <scope>NUCLEOTIDE SEQUENCE</scope>
</reference>
<name>A0ACB0EKR8_RANTA</name>
<accession>A0ACB0EKR8</accession>
<dbReference type="Proteomes" id="UP001162501">
    <property type="component" value="Chromosome 21"/>
</dbReference>
<evidence type="ECO:0000313" key="1">
    <source>
        <dbReference type="EMBL" id="CAI9701089.1"/>
    </source>
</evidence>
<organism evidence="1 2">
    <name type="scientific">Rangifer tarandus platyrhynchus</name>
    <name type="common">Svalbard reindeer</name>
    <dbReference type="NCBI Taxonomy" id="3082113"/>
    <lineage>
        <taxon>Eukaryota</taxon>
        <taxon>Metazoa</taxon>
        <taxon>Chordata</taxon>
        <taxon>Craniata</taxon>
        <taxon>Vertebrata</taxon>
        <taxon>Euteleostomi</taxon>
        <taxon>Mammalia</taxon>
        <taxon>Eutheria</taxon>
        <taxon>Laurasiatheria</taxon>
        <taxon>Artiodactyla</taxon>
        <taxon>Ruminantia</taxon>
        <taxon>Pecora</taxon>
        <taxon>Cervidae</taxon>
        <taxon>Odocoileinae</taxon>
        <taxon>Rangifer</taxon>
    </lineage>
</organism>
<proteinExistence type="predicted"/>
<gene>
    <name evidence="1" type="ORF">MRATA1EN3_LOCUS12302</name>
</gene>
<dbReference type="EMBL" id="OX596105">
    <property type="protein sequence ID" value="CAI9701089.1"/>
    <property type="molecule type" value="Genomic_DNA"/>
</dbReference>